<evidence type="ECO:0000259" key="1">
    <source>
        <dbReference type="Pfam" id="PF06983"/>
    </source>
</evidence>
<dbReference type="Proteomes" id="UP000292347">
    <property type="component" value="Unassembled WGS sequence"/>
</dbReference>
<dbReference type="RefSeq" id="WP_129340182.1">
    <property type="nucleotide sequence ID" value="NZ_JACIDD010000001.1"/>
</dbReference>
<dbReference type="EMBL" id="SDPT01000001">
    <property type="protein sequence ID" value="RXZ34393.1"/>
    <property type="molecule type" value="Genomic_DNA"/>
</dbReference>
<dbReference type="PIRSF" id="PIRSF021700">
    <property type="entry name" value="3_dmu_93_MTrfase"/>
    <property type="match status" value="1"/>
</dbReference>
<dbReference type="AlphaFoldDB" id="A0A4Q2IYK5"/>
<dbReference type="InterPro" id="IPR029068">
    <property type="entry name" value="Glyas_Bleomycin-R_OHBP_Dase"/>
</dbReference>
<dbReference type="Pfam" id="PF06983">
    <property type="entry name" value="3-dmu-9_3-mt"/>
    <property type="match status" value="1"/>
</dbReference>
<evidence type="ECO:0000313" key="2">
    <source>
        <dbReference type="EMBL" id="RXZ34393.1"/>
    </source>
</evidence>
<evidence type="ECO:0000313" key="3">
    <source>
        <dbReference type="Proteomes" id="UP000292347"/>
    </source>
</evidence>
<dbReference type="SUPFAM" id="SSF54593">
    <property type="entry name" value="Glyoxalase/Bleomycin resistance protein/Dihydroxybiphenyl dioxygenase"/>
    <property type="match status" value="1"/>
</dbReference>
<keyword evidence="3" id="KW-1185">Reference proteome</keyword>
<dbReference type="InterPro" id="IPR009725">
    <property type="entry name" value="3_dmu_93_MTrfase"/>
</dbReference>
<dbReference type="InterPro" id="IPR028973">
    <property type="entry name" value="PhnB-like"/>
</dbReference>
<reference evidence="2 3" key="1">
    <citation type="submission" date="2019-01" db="EMBL/GenBank/DDBJ databases">
        <title>Sphingomonas mucosissima sp. nov. and Sphingomonas desiccabilis sp. nov., from biological soil crusts in the Colorado Plateau, USA.</title>
        <authorList>
            <person name="Zhu D."/>
        </authorList>
    </citation>
    <scope>NUCLEOTIDE SEQUENCE [LARGE SCALE GENOMIC DNA]</scope>
    <source>
        <strain evidence="2 3">CP1D</strain>
    </source>
</reference>
<gene>
    <name evidence="2" type="ORF">EO081_01500</name>
</gene>
<feature type="domain" description="PhnB-like" evidence="1">
    <location>
        <begin position="6"/>
        <end position="121"/>
    </location>
</feature>
<dbReference type="Gene3D" id="3.10.180.10">
    <property type="entry name" value="2,3-Dihydroxybiphenyl 1,2-Dioxygenase, domain 1"/>
    <property type="match status" value="1"/>
</dbReference>
<proteinExistence type="predicted"/>
<sequence length="164" mass="17759">MSTQARVVACLWYDGCAEEAARFYVDSFDDSRITDIHHATTDWPAGKAGDVLTVGFTIADNAFLALNGGPGVAFTDAISFQLMTEDQAQTDRYWDAIIQGGGTEIACSWCRDRWGVRWQIVPRALINGLADPDPAAAARVMQAMMGMVKIDIAAIEAARRGDAV</sequence>
<comment type="caution">
    <text evidence="2">The sequence shown here is derived from an EMBL/GenBank/DDBJ whole genome shotgun (WGS) entry which is preliminary data.</text>
</comment>
<dbReference type="OrthoDB" id="9806473at2"/>
<dbReference type="PANTHER" id="PTHR33990:SF2">
    <property type="entry name" value="PHNB-LIKE DOMAIN-CONTAINING PROTEIN"/>
    <property type="match status" value="1"/>
</dbReference>
<dbReference type="CDD" id="cd06588">
    <property type="entry name" value="PhnB_like"/>
    <property type="match status" value="1"/>
</dbReference>
<organism evidence="2 3">
    <name type="scientific">Sphingomonas desiccabilis</name>
    <dbReference type="NCBI Taxonomy" id="429134"/>
    <lineage>
        <taxon>Bacteria</taxon>
        <taxon>Pseudomonadati</taxon>
        <taxon>Pseudomonadota</taxon>
        <taxon>Alphaproteobacteria</taxon>
        <taxon>Sphingomonadales</taxon>
        <taxon>Sphingomonadaceae</taxon>
        <taxon>Sphingomonas</taxon>
    </lineage>
</organism>
<name>A0A4Q2IYK5_9SPHN</name>
<protein>
    <submittedName>
        <fullName evidence="2">VOC family protein</fullName>
    </submittedName>
</protein>
<dbReference type="PANTHER" id="PTHR33990">
    <property type="entry name" value="PROTEIN YJDN-RELATED"/>
    <property type="match status" value="1"/>
</dbReference>
<accession>A0A4Q2IYK5</accession>